<evidence type="ECO:0000256" key="2">
    <source>
        <dbReference type="ARBA" id="ARBA00023002"/>
    </source>
</evidence>
<dbReference type="InterPro" id="IPR009100">
    <property type="entry name" value="AcylCoA_DH/oxidase_NM_dom_sf"/>
</dbReference>
<name>A0A0M3RAU2_9BACI</name>
<feature type="domain" description="Acyl-CoA dehydrogenase/oxidase N-terminal" evidence="5">
    <location>
        <begin position="22"/>
        <end position="96"/>
    </location>
</feature>
<dbReference type="OrthoDB" id="9785203at2"/>
<dbReference type="Gene3D" id="2.40.110.10">
    <property type="entry name" value="Butyryl-CoA Dehydrogenase, subunit A, domain 2"/>
    <property type="match status" value="1"/>
</dbReference>
<feature type="compositionally biased region" description="Low complexity" evidence="3">
    <location>
        <begin position="131"/>
        <end position="143"/>
    </location>
</feature>
<evidence type="ECO:0000259" key="4">
    <source>
        <dbReference type="Pfam" id="PF02770"/>
    </source>
</evidence>
<dbReference type="Pfam" id="PF08028">
    <property type="entry name" value="Acyl-CoA_dh_2"/>
    <property type="match status" value="1"/>
</dbReference>
<feature type="domain" description="Acyl-CoA dehydrogenase C-terminal" evidence="6">
    <location>
        <begin position="243"/>
        <end position="361"/>
    </location>
</feature>
<dbReference type="AlphaFoldDB" id="A0A0M3RAU2"/>
<dbReference type="Gene3D" id="1.10.540.10">
    <property type="entry name" value="Acyl-CoA dehydrogenase/oxidase, N-terminal domain"/>
    <property type="match status" value="1"/>
</dbReference>
<dbReference type="InterPro" id="IPR036250">
    <property type="entry name" value="AcylCo_DH-like_C"/>
</dbReference>
<dbReference type="Pfam" id="PF02771">
    <property type="entry name" value="Acyl-CoA_dh_N"/>
    <property type="match status" value="1"/>
</dbReference>
<dbReference type="PIRSF" id="PIRSF016578">
    <property type="entry name" value="HsaA"/>
    <property type="match status" value="1"/>
</dbReference>
<dbReference type="STRING" id="1441095.AM592_21465"/>
<dbReference type="Pfam" id="PF02770">
    <property type="entry name" value="Acyl-CoA_dh_M"/>
    <property type="match status" value="1"/>
</dbReference>
<dbReference type="InterPro" id="IPR037069">
    <property type="entry name" value="AcylCoA_DH/ox_N_sf"/>
</dbReference>
<dbReference type="InterPro" id="IPR006091">
    <property type="entry name" value="Acyl-CoA_Oxase/DH_mid-dom"/>
</dbReference>
<dbReference type="SUPFAM" id="SSF56645">
    <property type="entry name" value="Acyl-CoA dehydrogenase NM domain-like"/>
    <property type="match status" value="1"/>
</dbReference>
<dbReference type="RefSeq" id="WP_053605669.1">
    <property type="nucleotide sequence ID" value="NZ_CP012600.1"/>
</dbReference>
<evidence type="ECO:0000256" key="1">
    <source>
        <dbReference type="ARBA" id="ARBA00022630"/>
    </source>
</evidence>
<evidence type="ECO:0000259" key="6">
    <source>
        <dbReference type="Pfam" id="PF08028"/>
    </source>
</evidence>
<dbReference type="InterPro" id="IPR013786">
    <property type="entry name" value="AcylCoA_DH/ox_N"/>
</dbReference>
<organism evidence="7 8">
    <name type="scientific">Bacillus gobiensis</name>
    <dbReference type="NCBI Taxonomy" id="1441095"/>
    <lineage>
        <taxon>Bacteria</taxon>
        <taxon>Bacillati</taxon>
        <taxon>Bacillota</taxon>
        <taxon>Bacilli</taxon>
        <taxon>Bacillales</taxon>
        <taxon>Bacillaceae</taxon>
        <taxon>Bacillus</taxon>
    </lineage>
</organism>
<dbReference type="PANTHER" id="PTHR43884:SF25">
    <property type="entry name" value="ACYL-COA DEHYDROGENASE YDBM-RELATED"/>
    <property type="match status" value="1"/>
</dbReference>
<sequence>MSSLFIKTEKQKRWLDIIGELSDEFEKRSAEHDEQASFPYENIQALKESGYTALPVPEKNEGEGLSVYDMILYQERLAKGDAVTALSIGWHLSIMGELAEGDIWEKKDFDFIAKEVLQGALVNRAASEAQTGSPTRGGRPGTTAQKKNNSWIVNGRKTFTTMSPVLDYFLVTAWIDEEDTIGVFLIHKDTNGVSIEETWDVIAMRGTASHDLVMEEVILDESKLVERLNHPRGTKVNGWLLHIPAVYLGIAQAARDYAVKFANVYSPNSLKGPIKDVPSVQKHIGEIELELMKARHFLYHVAEMYDDPKQRPNIGQELAAVKHTVTNTAIYVVDKAMRVVGAKSLQRTNPLQRYYRDVRAGLHNPPMDDITIQKLSALAFESLEK</sequence>
<keyword evidence="2" id="KW-0560">Oxidoreductase</keyword>
<dbReference type="InterPro" id="IPR013107">
    <property type="entry name" value="Acyl-CoA_DH_C"/>
</dbReference>
<dbReference type="SUPFAM" id="SSF47203">
    <property type="entry name" value="Acyl-CoA dehydrogenase C-terminal domain-like"/>
    <property type="match status" value="1"/>
</dbReference>
<reference evidence="8" key="1">
    <citation type="submission" date="2015-08" db="EMBL/GenBank/DDBJ databases">
        <title>Genome sequencing project for genomic taxonomy and phylogenomics of Bacillus-like bacteria.</title>
        <authorList>
            <person name="Liu B."/>
            <person name="Wang J."/>
            <person name="Zhu Y."/>
            <person name="Liu G."/>
            <person name="Chen Q."/>
            <person name="Chen Z."/>
            <person name="Lan J."/>
            <person name="Che J."/>
            <person name="Ge C."/>
            <person name="Shi H."/>
            <person name="Pan Z."/>
            <person name="Liu X."/>
        </authorList>
    </citation>
    <scope>NUCLEOTIDE SEQUENCE [LARGE SCALE GENOMIC DNA]</scope>
    <source>
        <strain evidence="8">FJAT-4402</strain>
    </source>
</reference>
<dbReference type="GO" id="GO:0050660">
    <property type="term" value="F:flavin adenine dinucleotide binding"/>
    <property type="evidence" value="ECO:0007669"/>
    <property type="project" value="InterPro"/>
</dbReference>
<dbReference type="Gene3D" id="1.20.140.10">
    <property type="entry name" value="Butyryl-CoA Dehydrogenase, subunit A, domain 3"/>
    <property type="match status" value="1"/>
</dbReference>
<dbReference type="PANTHER" id="PTHR43884">
    <property type="entry name" value="ACYL-COA DEHYDROGENASE"/>
    <property type="match status" value="1"/>
</dbReference>
<dbReference type="FunFam" id="2.40.110.10:FF:000020">
    <property type="entry name" value="Putative acyl-CoA dehydrogenase YdbM"/>
    <property type="match status" value="1"/>
</dbReference>
<dbReference type="Proteomes" id="UP000067625">
    <property type="component" value="Chromosome"/>
</dbReference>
<feature type="region of interest" description="Disordered" evidence="3">
    <location>
        <begin position="127"/>
        <end position="147"/>
    </location>
</feature>
<dbReference type="EMBL" id="CP012600">
    <property type="protein sequence ID" value="ALC83796.1"/>
    <property type="molecule type" value="Genomic_DNA"/>
</dbReference>
<proteinExistence type="predicted"/>
<accession>A0A0M3RAU2</accession>
<evidence type="ECO:0000256" key="3">
    <source>
        <dbReference type="SAM" id="MobiDB-lite"/>
    </source>
</evidence>
<protein>
    <submittedName>
        <fullName evidence="7">Acyl-CoA dehydrogenase</fullName>
    </submittedName>
</protein>
<gene>
    <name evidence="7" type="ORF">AM592_21465</name>
</gene>
<reference evidence="7 8" key="2">
    <citation type="journal article" date="2016" name="Int. J. Syst. Evol. Microbiol.">
        <title>Bacillus gobiensis sp. nov., isolated from a soil sample.</title>
        <authorList>
            <person name="Liu B."/>
            <person name="Liu G.H."/>
            <person name="Cetin S."/>
            <person name="Schumann P."/>
            <person name="Pan Z.Z."/>
            <person name="Chen Q.Q."/>
        </authorList>
    </citation>
    <scope>NUCLEOTIDE SEQUENCE [LARGE SCALE GENOMIC DNA]</scope>
    <source>
        <strain evidence="7 8">FJAT-4402</strain>
    </source>
</reference>
<dbReference type="InterPro" id="IPR046373">
    <property type="entry name" value="Acyl-CoA_Oxase/DH_mid-dom_sf"/>
</dbReference>
<evidence type="ECO:0000313" key="7">
    <source>
        <dbReference type="EMBL" id="ALC83796.1"/>
    </source>
</evidence>
<evidence type="ECO:0000259" key="5">
    <source>
        <dbReference type="Pfam" id="PF02771"/>
    </source>
</evidence>
<dbReference type="PATRIC" id="fig|1441095.3.peg.4755"/>
<feature type="domain" description="Acyl-CoA oxidase/dehydrogenase middle" evidence="4">
    <location>
        <begin position="125"/>
        <end position="217"/>
    </location>
</feature>
<evidence type="ECO:0000313" key="8">
    <source>
        <dbReference type="Proteomes" id="UP000067625"/>
    </source>
</evidence>
<keyword evidence="8" id="KW-1185">Reference proteome</keyword>
<dbReference type="CDD" id="cd00567">
    <property type="entry name" value="ACAD"/>
    <property type="match status" value="1"/>
</dbReference>
<dbReference type="GO" id="GO:0003995">
    <property type="term" value="F:acyl-CoA dehydrogenase activity"/>
    <property type="evidence" value="ECO:0007669"/>
    <property type="project" value="TreeGrafter"/>
</dbReference>
<keyword evidence="1" id="KW-0285">Flavoprotein</keyword>